<evidence type="ECO:0000313" key="2">
    <source>
        <dbReference type="EMBL" id="QED49683.1"/>
    </source>
</evidence>
<dbReference type="SMART" id="SM00530">
    <property type="entry name" value="HTH_XRE"/>
    <property type="match status" value="1"/>
</dbReference>
<dbReference type="STRING" id="1742359.GCA_001439625_03158"/>
<dbReference type="PROSITE" id="PS50943">
    <property type="entry name" value="HTH_CROC1"/>
    <property type="match status" value="1"/>
</dbReference>
<dbReference type="RefSeq" id="WP_057772922.1">
    <property type="nucleotide sequence ID" value="NZ_CP042593.1"/>
</dbReference>
<sequence length="294" mass="34263">MKLDGYLFGEMLQSFRQFKNLTVEELAEGICTEEELISFEKERAYPTLDVLYKIAIKLEVELTHFLDIASKSTVSYPNAVIQIIEKYKRERNYEAINTIVQQEKSNPLFNQKPLKQYLMWNQGICAFYLDGNPDKAFDTLSKAIAITNPRRSSLSEREIEILISIGIIFYETQNYRSAITIFLEALNNIEKLPYIKNMKGKLRILFGLSQALTEIGEYKESLTYCHKGLNLCINEELLYLLNEFHYQIGENNIKMGEIEKGKEYLEECLHLLKLERKTKIQKIIEGEIEKLLNS</sequence>
<evidence type="ECO:0000313" key="3">
    <source>
        <dbReference type="Proteomes" id="UP000321555"/>
    </source>
</evidence>
<protein>
    <submittedName>
        <fullName evidence="2">Helix-turn-helix transcriptional regulator</fullName>
    </submittedName>
</protein>
<dbReference type="InterPro" id="IPR010982">
    <property type="entry name" value="Lambda_DNA-bd_dom_sf"/>
</dbReference>
<dbReference type="InterPro" id="IPR053163">
    <property type="entry name" value="HTH-type_regulator_Rgg"/>
</dbReference>
<keyword evidence="3" id="KW-1185">Reference proteome</keyword>
<dbReference type="Pfam" id="PF18768">
    <property type="entry name" value="RNPP_C"/>
    <property type="match status" value="1"/>
</dbReference>
<dbReference type="InterPro" id="IPR041315">
    <property type="entry name" value="PlcR_TPR"/>
</dbReference>
<dbReference type="CDD" id="cd00093">
    <property type="entry name" value="HTH_XRE"/>
    <property type="match status" value="1"/>
</dbReference>
<organism evidence="2 3">
    <name type="scientific">Cytobacillus dafuensis</name>
    <name type="common">Bacillus dafuensis</name>
    <dbReference type="NCBI Taxonomy" id="1742359"/>
    <lineage>
        <taxon>Bacteria</taxon>
        <taxon>Bacillati</taxon>
        <taxon>Bacillota</taxon>
        <taxon>Bacilli</taxon>
        <taxon>Bacillales</taxon>
        <taxon>Bacillaceae</taxon>
        <taxon>Cytobacillus</taxon>
    </lineage>
</organism>
<dbReference type="GO" id="GO:0003677">
    <property type="term" value="F:DNA binding"/>
    <property type="evidence" value="ECO:0007669"/>
    <property type="project" value="InterPro"/>
</dbReference>
<dbReference type="EMBL" id="CP042593">
    <property type="protein sequence ID" value="QED49683.1"/>
    <property type="molecule type" value="Genomic_DNA"/>
</dbReference>
<dbReference type="KEGG" id="bda:FSZ17_21750"/>
<evidence type="ECO:0000259" key="1">
    <source>
        <dbReference type="PROSITE" id="PS50943"/>
    </source>
</evidence>
<dbReference type="SUPFAM" id="SSF47413">
    <property type="entry name" value="lambda repressor-like DNA-binding domains"/>
    <property type="match status" value="1"/>
</dbReference>
<dbReference type="InterPro" id="IPR011990">
    <property type="entry name" value="TPR-like_helical_dom_sf"/>
</dbReference>
<dbReference type="InterPro" id="IPR019734">
    <property type="entry name" value="TPR_rpt"/>
</dbReference>
<reference evidence="3" key="1">
    <citation type="submission" date="2019-08" db="EMBL/GenBank/DDBJ databases">
        <authorList>
            <person name="Zheng X."/>
        </authorList>
    </citation>
    <scope>NUCLEOTIDE SEQUENCE [LARGE SCALE GENOMIC DNA]</scope>
    <source>
        <strain evidence="3">FJAT-25496</strain>
    </source>
</reference>
<proteinExistence type="predicted"/>
<dbReference type="AlphaFoldDB" id="A0A5B8ZBN8"/>
<feature type="domain" description="HTH cro/C1-type" evidence="1">
    <location>
        <begin position="12"/>
        <end position="65"/>
    </location>
</feature>
<dbReference type="InterPro" id="IPR001387">
    <property type="entry name" value="Cro/C1-type_HTH"/>
</dbReference>
<dbReference type="PANTHER" id="PTHR37038:SF14">
    <property type="entry name" value="TRANSCRIPTIONAL ACTIVATOR"/>
    <property type="match status" value="1"/>
</dbReference>
<dbReference type="OrthoDB" id="1150409at2"/>
<name>A0A5B8ZBN8_CYTDA</name>
<dbReference type="Proteomes" id="UP000321555">
    <property type="component" value="Chromosome"/>
</dbReference>
<dbReference type="Gene3D" id="1.25.40.10">
    <property type="entry name" value="Tetratricopeptide repeat domain"/>
    <property type="match status" value="1"/>
</dbReference>
<dbReference type="SUPFAM" id="SSF48452">
    <property type="entry name" value="TPR-like"/>
    <property type="match status" value="1"/>
</dbReference>
<dbReference type="PANTHER" id="PTHR37038">
    <property type="entry name" value="TRANSCRIPTIONAL REGULATOR-RELATED"/>
    <property type="match status" value="1"/>
</dbReference>
<gene>
    <name evidence="2" type="ORF">FSZ17_21750</name>
</gene>
<accession>A0A5B8ZBN8</accession>
<dbReference type="SMART" id="SM00028">
    <property type="entry name" value="TPR"/>
    <property type="match status" value="3"/>
</dbReference>